<dbReference type="EMBL" id="LOTN01000071">
    <property type="protein sequence ID" value="KUZ82063.1"/>
    <property type="molecule type" value="Genomic_DNA"/>
</dbReference>
<name>A0A102LVL8_9BURK</name>
<dbReference type="RefSeq" id="WP_059637896.1">
    <property type="nucleotide sequence ID" value="NZ_LOTK01000067.1"/>
</dbReference>
<dbReference type="AlphaFoldDB" id="A0A102LVL8"/>
<reference evidence="1 2" key="1">
    <citation type="submission" date="2015-11" db="EMBL/GenBank/DDBJ databases">
        <title>Expanding the genomic diversity of Burkholderia species for the development of highly accurate diagnostics.</title>
        <authorList>
            <person name="Sahl J."/>
            <person name="Keim P."/>
            <person name="Wagner D."/>
        </authorList>
    </citation>
    <scope>NUCLEOTIDE SEQUENCE [LARGE SCALE GENOMIC DNA]</scope>
    <source>
        <strain evidence="1 2">RF32-BP4</strain>
    </source>
</reference>
<dbReference type="Pfam" id="PF05947">
    <property type="entry name" value="T6SS_TssF"/>
    <property type="match status" value="1"/>
</dbReference>
<organism evidence="1 2">
    <name type="scientific">Burkholderia ubonensis</name>
    <dbReference type="NCBI Taxonomy" id="101571"/>
    <lineage>
        <taxon>Bacteria</taxon>
        <taxon>Pseudomonadati</taxon>
        <taxon>Pseudomonadota</taxon>
        <taxon>Betaproteobacteria</taxon>
        <taxon>Burkholderiales</taxon>
        <taxon>Burkholderiaceae</taxon>
        <taxon>Burkholderia</taxon>
        <taxon>Burkholderia cepacia complex</taxon>
    </lineage>
</organism>
<dbReference type="PIRSF" id="PIRSF028304">
    <property type="entry name" value="UCP028304"/>
    <property type="match status" value="1"/>
</dbReference>
<evidence type="ECO:0000313" key="2">
    <source>
        <dbReference type="Proteomes" id="UP000065521"/>
    </source>
</evidence>
<dbReference type="NCBIfam" id="TIGR03359">
    <property type="entry name" value="VI_chp_6"/>
    <property type="match status" value="1"/>
</dbReference>
<dbReference type="InterPro" id="IPR010272">
    <property type="entry name" value="T6SS_TssF"/>
</dbReference>
<proteinExistence type="predicted"/>
<dbReference type="Proteomes" id="UP000065521">
    <property type="component" value="Unassembled WGS sequence"/>
</dbReference>
<sequence>METRLLEYYNRELAYLRELGAEFAQQFPKVAARLRLPESGPPDPYVERLLEGFSFLTARVQLKMDAEFPRFTHALLDAVYPGYVAPLPSMAIVQFAPVMNEGSLAQGWRLPAGTALRARPAAAEQPTACEFRTAHDLTLWPLELADAAVTGAPAYLPRGIVPARRDVRGALRIRLRARGGAHLAQLPLDRLMFHLAGPERDALHLLELIAAHTLGVVVHDPGQPPRWAHALGADAVVHQGFDAEQAILPDDGRSFHGYRLLREYFAFPARFLFFSIDGLRPALARATGDECELTLLFDRHDAALEAAVDARHLALNCTPAVNLFKRRGDRIPVAPGVREHHVVVDRSRPLDYEVYAVERLASEPRDDGQMRGQPREFRPFHASFAGDDGNYGAYYTVRREPRLVSAQARANGTRTGYVGSEVYVSLVDSQCAPYDESMRYLAVDTLCTNRDLVLLQPPGDANTFTLRVSAPVERIVAIRGPSRPRPPIADAQTAWRLIRHLGLARHTLTDLDDEEGAHVLRELLGLHADPADAAMRRQIDGVRRVAFAPVFHRLPAAGPLMFGRGVQVDVTVDDHAFSGDSPFLLGAVLEQFFARHVSINAFAECVLTSAQRGRLAHWPARVGRRPAI</sequence>
<accession>A0A102LVL8</accession>
<comment type="caution">
    <text evidence="1">The sequence shown here is derived from an EMBL/GenBank/DDBJ whole genome shotgun (WGS) entry which is preliminary data.</text>
</comment>
<dbReference type="PANTHER" id="PTHR35370">
    <property type="entry name" value="CYTOPLASMIC PROTEIN-RELATED-RELATED"/>
    <property type="match status" value="1"/>
</dbReference>
<dbReference type="PANTHER" id="PTHR35370:SF1">
    <property type="entry name" value="TYPE VI SECRETION SYSTEM COMPONENT TSSF1"/>
    <property type="match status" value="1"/>
</dbReference>
<gene>
    <name evidence="1" type="ORF">WI38_32145</name>
</gene>
<protein>
    <submittedName>
        <fullName evidence="1">Type VI secretion system protein ImpG</fullName>
    </submittedName>
</protein>
<evidence type="ECO:0000313" key="1">
    <source>
        <dbReference type="EMBL" id="KUZ82063.1"/>
    </source>
</evidence>